<accession>A0ABM7D1R2</accession>
<keyword evidence="1" id="KW-1133">Transmembrane helix</keyword>
<evidence type="ECO:0000313" key="3">
    <source>
        <dbReference type="Proteomes" id="UP000278437"/>
    </source>
</evidence>
<reference evidence="3" key="1">
    <citation type="submission" date="2017-03" db="EMBL/GenBank/DDBJ databases">
        <title>Full genome sequence of a non-lethal Shewanella isolate that potentiates virulence of Vibio parahaemolyticus causing acute hepatopancreatic necrosis disease (AHPND) in shrimp.</title>
        <authorList>
            <person name="Prachumwat A."/>
            <person name="Sritunyalucksana K."/>
        </authorList>
    </citation>
    <scope>NUCLEOTIDE SEQUENCE [LARGE SCALE GENOMIC DNA]</scope>
    <source>
        <strain evidence="3">TH2012</strain>
    </source>
</reference>
<gene>
    <name evidence="2" type="ORF">STH12_01210</name>
</gene>
<dbReference type="RefSeq" id="WP_126166715.1">
    <property type="nucleotide sequence ID" value="NZ_CP020373.1"/>
</dbReference>
<feature type="transmembrane region" description="Helical" evidence="1">
    <location>
        <begin position="63"/>
        <end position="81"/>
    </location>
</feature>
<proteinExistence type="predicted"/>
<evidence type="ECO:0000256" key="1">
    <source>
        <dbReference type="SAM" id="Phobius"/>
    </source>
</evidence>
<organism evidence="2 3">
    <name type="scientific">Shewanella khirikhana</name>
    <dbReference type="NCBI Taxonomy" id="1965282"/>
    <lineage>
        <taxon>Bacteria</taxon>
        <taxon>Pseudomonadati</taxon>
        <taxon>Pseudomonadota</taxon>
        <taxon>Gammaproteobacteria</taxon>
        <taxon>Alteromonadales</taxon>
        <taxon>Shewanellaceae</taxon>
        <taxon>Shewanella</taxon>
    </lineage>
</organism>
<evidence type="ECO:0000313" key="2">
    <source>
        <dbReference type="EMBL" id="AZQ10340.1"/>
    </source>
</evidence>
<dbReference type="EMBL" id="CP020373">
    <property type="protein sequence ID" value="AZQ10340.1"/>
    <property type="molecule type" value="Genomic_DNA"/>
</dbReference>
<keyword evidence="3" id="KW-1185">Reference proteome</keyword>
<keyword evidence="1" id="KW-0472">Membrane</keyword>
<protein>
    <submittedName>
        <fullName evidence="2">Uncharacterized protein</fullName>
    </submittedName>
</protein>
<feature type="transmembrane region" description="Helical" evidence="1">
    <location>
        <begin position="35"/>
        <end position="57"/>
    </location>
</feature>
<name>A0ABM7D1R2_9GAMM</name>
<keyword evidence="1" id="KW-0812">Transmembrane</keyword>
<sequence>MQRSPADILLIQHYQQRGTALRQELESLKPSRFEWLSYTLSLFAVIFLLHRFTGFNFFSEDTYWLVALIFIAIGGRSYEYYRVNKRIDLLIRLIDTEKSEAQACRGQH</sequence>
<dbReference type="Proteomes" id="UP000278437">
    <property type="component" value="Chromosome"/>
</dbReference>